<dbReference type="Proteomes" id="UP000015531">
    <property type="component" value="Unassembled WGS sequence"/>
</dbReference>
<sequence>MDGPRIERRRVIVEGTAYWGTMEDATTLLLDDGRRVDPTELVHLPPCAIPPSKIIAVHISYSSRSIETRNKPAPTETPTYFTKPFTSLNGHNGQLIKPEGIKYLNYEGEYAAVIGKVTRNILPEEAWDCIAGFVPLLDMGAQDFRDTDQGSMLRVKGMDGFCPIGPGIVTGVDPRKETLRTYRNGLLVQEADIGEETIWGVDYLIADLARYITLLPGDIISTGTPAHSRSIDPGDTIEVEISNIGRLKSTVSAGPAPRAIGIGHPPMDTPEVRRVALGFDERVREDLKANYRAAAKG</sequence>
<evidence type="ECO:0000256" key="1">
    <source>
        <dbReference type="ARBA" id="ARBA00022723"/>
    </source>
</evidence>
<name>T0IP53_9SPHN</name>
<feature type="domain" description="Fumarylacetoacetase-like C-terminal" evidence="2">
    <location>
        <begin position="54"/>
        <end position="251"/>
    </location>
</feature>
<dbReference type="PATRIC" id="fig|1331060.3.peg.4598"/>
<gene>
    <name evidence="3" type="ORF">RLDS_23715</name>
</gene>
<evidence type="ECO:0000313" key="3">
    <source>
        <dbReference type="EMBL" id="EQB11414.1"/>
    </source>
</evidence>
<dbReference type="PANTHER" id="PTHR11820:SF112">
    <property type="entry name" value="FUMARYLACETOACETATE HYDROLASE FAMILY PROTEIN (AFU_ORTHOLOGUE AFUA_1G02370)-RELATED"/>
    <property type="match status" value="1"/>
</dbReference>
<accession>T0IP53</accession>
<keyword evidence="4" id="KW-1185">Reference proteome</keyword>
<dbReference type="Gene3D" id="3.90.850.10">
    <property type="entry name" value="Fumarylacetoacetase-like, C-terminal domain"/>
    <property type="match status" value="1"/>
</dbReference>
<dbReference type="PANTHER" id="PTHR11820">
    <property type="entry name" value="ACYLPYRUVASE"/>
    <property type="match status" value="1"/>
</dbReference>
<dbReference type="AlphaFoldDB" id="T0IP53"/>
<organism evidence="3 4">
    <name type="scientific">Sphingobium lactosutens DS20</name>
    <dbReference type="NCBI Taxonomy" id="1331060"/>
    <lineage>
        <taxon>Bacteria</taxon>
        <taxon>Pseudomonadati</taxon>
        <taxon>Pseudomonadota</taxon>
        <taxon>Alphaproteobacteria</taxon>
        <taxon>Sphingomonadales</taxon>
        <taxon>Sphingomonadaceae</taxon>
        <taxon>Sphingobium</taxon>
    </lineage>
</organism>
<dbReference type="GO" id="GO:0046872">
    <property type="term" value="F:metal ion binding"/>
    <property type="evidence" value="ECO:0007669"/>
    <property type="project" value="UniProtKB-KW"/>
</dbReference>
<dbReference type="GO" id="GO:0003824">
    <property type="term" value="F:catalytic activity"/>
    <property type="evidence" value="ECO:0007669"/>
    <property type="project" value="InterPro"/>
</dbReference>
<proteinExistence type="predicted"/>
<protein>
    <recommendedName>
        <fullName evidence="2">Fumarylacetoacetase-like C-terminal domain-containing protein</fullName>
    </recommendedName>
</protein>
<dbReference type="InterPro" id="IPR011234">
    <property type="entry name" value="Fumarylacetoacetase-like_C"/>
</dbReference>
<keyword evidence="1" id="KW-0479">Metal-binding</keyword>
<dbReference type="SUPFAM" id="SSF56529">
    <property type="entry name" value="FAH"/>
    <property type="match status" value="1"/>
</dbReference>
<dbReference type="EMBL" id="ATDP01000107">
    <property type="protein sequence ID" value="EQB11414.1"/>
    <property type="molecule type" value="Genomic_DNA"/>
</dbReference>
<comment type="caution">
    <text evidence="3">The sequence shown here is derived from an EMBL/GenBank/DDBJ whole genome shotgun (WGS) entry which is preliminary data.</text>
</comment>
<dbReference type="InterPro" id="IPR036663">
    <property type="entry name" value="Fumarylacetoacetase_C_sf"/>
</dbReference>
<dbReference type="Pfam" id="PF01557">
    <property type="entry name" value="FAA_hydrolase"/>
    <property type="match status" value="1"/>
</dbReference>
<dbReference type="eggNOG" id="COG0179">
    <property type="taxonomic scope" value="Bacteria"/>
</dbReference>
<evidence type="ECO:0000259" key="2">
    <source>
        <dbReference type="Pfam" id="PF01557"/>
    </source>
</evidence>
<reference evidence="3 4" key="1">
    <citation type="journal article" date="2013" name="Genome Announc.">
        <title>Draft Genome Sequence of Sphingobium lactosutens Strain DS20T, Isolated from a Hexachlorocyclohexane Dumpsite.</title>
        <authorList>
            <person name="Kumar R."/>
            <person name="Dwivedi V."/>
            <person name="Negi V."/>
            <person name="Khurana J.P."/>
            <person name="Lal R."/>
        </authorList>
    </citation>
    <scope>NUCLEOTIDE SEQUENCE [LARGE SCALE GENOMIC DNA]</scope>
    <source>
        <strain evidence="3 4">DS20</strain>
    </source>
</reference>
<evidence type="ECO:0000313" key="4">
    <source>
        <dbReference type="Proteomes" id="UP000015531"/>
    </source>
</evidence>